<comment type="caution">
    <text evidence="6">The sequence shown here is derived from an EMBL/GenBank/DDBJ whole genome shotgun (WGS) entry which is preliminary data.</text>
</comment>
<comment type="function">
    <text evidence="5">S-adenosyl-L-methionine-dependent protein-lysine N-methyltransferase that trimethylates elongation factor 1-alpha at 'Lys-79'.</text>
</comment>
<dbReference type="InterPro" id="IPR019369">
    <property type="entry name" value="Efm5/EEF1AKMT1"/>
</dbReference>
<sequence length="254" mass="28915">MDDEEPLQLSAHALAALQSFKQEEEARKKQFEQLYQQVAQESENNSGISVDAEKSPTPAASIDAFQEDWQLSQFWYDDDTAATLARALLHGADEETVVCIASAPSVFAAIGKLKPEEVPTKHIYLLEYDTRFSILAPGHFFAYDYSRPDDVPLLLRNKCHRLLIDPPFLEEQCQKKSAQAARNLLVEDDGSVTASGDKRFKLISSTGERMREIIMESYPETRETDFHPKHKNELGNEFRCYASFEWGGWRYVEA</sequence>
<dbReference type="HAMAP" id="MF_03187">
    <property type="entry name" value="Methyltr_EFM5"/>
    <property type="match status" value="1"/>
</dbReference>
<evidence type="ECO:0000256" key="1">
    <source>
        <dbReference type="ARBA" id="ARBA00004496"/>
    </source>
</evidence>
<dbReference type="VEuPathDB" id="FungiDB:CXQ85_001122"/>
<comment type="similarity">
    <text evidence="5">Belongs to the class I-like SAM-binding methyltransferase superfamily. EFM5 family.</text>
</comment>
<comment type="subcellular location">
    <subcellularLocation>
        <location evidence="1 5">Cytoplasm</location>
    </subcellularLocation>
</comment>
<evidence type="ECO:0000313" key="7">
    <source>
        <dbReference type="Proteomes" id="UP000244309"/>
    </source>
</evidence>
<dbReference type="STRING" id="45357.A0A2V1AM91"/>
<evidence type="ECO:0000256" key="2">
    <source>
        <dbReference type="ARBA" id="ARBA00022490"/>
    </source>
</evidence>
<dbReference type="Pfam" id="PF10237">
    <property type="entry name" value="N6-adenineMlase"/>
    <property type="match status" value="1"/>
</dbReference>
<evidence type="ECO:0000256" key="4">
    <source>
        <dbReference type="ARBA" id="ARBA00022679"/>
    </source>
</evidence>
<name>A0A2V1AM91_9ASCO</name>
<accession>A0A2V1AM91</accession>
<dbReference type="GO" id="GO:0016279">
    <property type="term" value="F:protein-lysine N-methyltransferase activity"/>
    <property type="evidence" value="ECO:0007669"/>
    <property type="project" value="UniProtKB-UniRule"/>
</dbReference>
<evidence type="ECO:0000256" key="3">
    <source>
        <dbReference type="ARBA" id="ARBA00022603"/>
    </source>
</evidence>
<dbReference type="GO" id="GO:0032259">
    <property type="term" value="P:methylation"/>
    <property type="evidence" value="ECO:0007669"/>
    <property type="project" value="UniProtKB-KW"/>
</dbReference>
<dbReference type="GO" id="GO:0005737">
    <property type="term" value="C:cytoplasm"/>
    <property type="evidence" value="ECO:0007669"/>
    <property type="project" value="UniProtKB-SubCell"/>
</dbReference>
<evidence type="ECO:0000313" key="6">
    <source>
        <dbReference type="EMBL" id="PVH18832.1"/>
    </source>
</evidence>
<organism evidence="6 7">
    <name type="scientific">Candidozyma haemuli</name>
    <dbReference type="NCBI Taxonomy" id="45357"/>
    <lineage>
        <taxon>Eukaryota</taxon>
        <taxon>Fungi</taxon>
        <taxon>Dikarya</taxon>
        <taxon>Ascomycota</taxon>
        <taxon>Saccharomycotina</taxon>
        <taxon>Pichiomycetes</taxon>
        <taxon>Metschnikowiaceae</taxon>
        <taxon>Candidozyma</taxon>
    </lineage>
</organism>
<keyword evidence="3 5" id="KW-0489">Methyltransferase</keyword>
<dbReference type="PANTHER" id="PTHR13200:SF0">
    <property type="entry name" value="EEF1A LYSINE METHYLTRANSFERASE 1"/>
    <property type="match status" value="1"/>
</dbReference>
<dbReference type="AlphaFoldDB" id="A0A2V1AM91"/>
<dbReference type="EMBL" id="PKFO01000001">
    <property type="protein sequence ID" value="PVH18832.1"/>
    <property type="molecule type" value="Genomic_DNA"/>
</dbReference>
<gene>
    <name evidence="5" type="primary">EFM5</name>
    <name evidence="6" type="ORF">CXQ85_001122</name>
</gene>
<keyword evidence="2 5" id="KW-0963">Cytoplasm</keyword>
<dbReference type="PANTHER" id="PTHR13200">
    <property type="entry name" value="EEF1A LYSINE METHYLTRANSFERASE 1"/>
    <property type="match status" value="1"/>
</dbReference>
<evidence type="ECO:0000256" key="5">
    <source>
        <dbReference type="HAMAP-Rule" id="MF_03187"/>
    </source>
</evidence>
<reference evidence="6 7" key="1">
    <citation type="submission" date="2017-12" db="EMBL/GenBank/DDBJ databases">
        <title>Genome Sequence of a Multidrug-Resistant Candida haemulonii Isolate from a Patient with Chronic Leg Ulcers in Israel.</title>
        <authorList>
            <person name="Chow N.A."/>
            <person name="Gade L."/>
            <person name="Batra D."/>
            <person name="Rowe L.A."/>
            <person name="Ben-Ami R."/>
            <person name="Loparev V.N."/>
            <person name="Litvintseva A.P."/>
        </authorList>
    </citation>
    <scope>NUCLEOTIDE SEQUENCE [LARGE SCALE GENOMIC DNA]</scope>
    <source>
        <strain evidence="6 7">B11899</strain>
    </source>
</reference>
<keyword evidence="4 5" id="KW-0808">Transferase</keyword>
<keyword evidence="7" id="KW-1185">Reference proteome</keyword>
<dbReference type="InterPro" id="IPR041370">
    <property type="entry name" value="Mlase_EEF1AKMT1/ZCCHC4"/>
</dbReference>
<dbReference type="EC" id="2.1.1.-" evidence="5"/>
<dbReference type="OrthoDB" id="206354at2759"/>
<protein>
    <recommendedName>
        <fullName evidence="5">Protein-lysine N-methyltransferase EFM5</fullName>
        <ecNumber evidence="5">2.1.1.-</ecNumber>
    </recommendedName>
    <alternativeName>
        <fullName evidence="5">Elongation factor methyltransferase 5</fullName>
    </alternativeName>
</protein>
<proteinExistence type="inferred from homology"/>
<dbReference type="Proteomes" id="UP000244309">
    <property type="component" value="Unassembled WGS sequence"/>
</dbReference>